<dbReference type="RefSeq" id="XP_024693790.1">
    <property type="nucleotide sequence ID" value="XM_024835079.1"/>
</dbReference>
<dbReference type="OrthoDB" id="5410926at2759"/>
<proteinExistence type="predicted"/>
<dbReference type="PANTHER" id="PTHR39599:SF1">
    <property type="entry name" value="GPI-ANCHORED PROTEIN (EUROFUNG)"/>
    <property type="match status" value="1"/>
</dbReference>
<keyword evidence="3" id="KW-1185">Reference proteome</keyword>
<comment type="caution">
    <text evidence="2">The sequence shown here is derived from an EMBL/GenBank/DDBJ whole genome shotgun (WGS) entry which is preliminary data.</text>
</comment>
<keyword evidence="1" id="KW-0732">Signal</keyword>
<dbReference type="EMBL" id="MSFM01000005">
    <property type="protein sequence ID" value="PKY05196.1"/>
    <property type="molecule type" value="Genomic_DNA"/>
</dbReference>
<protein>
    <recommendedName>
        <fullName evidence="4">GPI anchored protein</fullName>
    </recommendedName>
</protein>
<evidence type="ECO:0000256" key="1">
    <source>
        <dbReference type="SAM" id="SignalP"/>
    </source>
</evidence>
<evidence type="ECO:0000313" key="2">
    <source>
        <dbReference type="EMBL" id="PKY05196.1"/>
    </source>
</evidence>
<dbReference type="GeneID" id="36542603"/>
<gene>
    <name evidence="2" type="ORF">P168DRAFT_268240</name>
</gene>
<reference evidence="2" key="1">
    <citation type="submission" date="2016-12" db="EMBL/GenBank/DDBJ databases">
        <title>The genomes of Aspergillus section Nigri reveals drivers in fungal speciation.</title>
        <authorList>
            <consortium name="DOE Joint Genome Institute"/>
            <person name="Vesth T.C."/>
            <person name="Nybo J."/>
            <person name="Theobald S."/>
            <person name="Brandl J."/>
            <person name="Frisvad J.C."/>
            <person name="Nielsen K.F."/>
            <person name="Lyhne E.K."/>
            <person name="Kogle M.E."/>
            <person name="Kuo A."/>
            <person name="Riley R."/>
            <person name="Clum A."/>
            <person name="Nolan M."/>
            <person name="Lipzen A."/>
            <person name="Salamov A."/>
            <person name="Henrissat B."/>
            <person name="Wiebenga A."/>
            <person name="De vries R.P."/>
            <person name="Grigoriev I.V."/>
            <person name="Mortensen U.H."/>
            <person name="Andersen M.R."/>
            <person name="Baker S.E."/>
        </authorList>
    </citation>
    <scope>NUCLEOTIDE SEQUENCE</scope>
    <source>
        <strain evidence="2">IBT 28561</strain>
    </source>
</reference>
<feature type="chain" id="PRO_5014155757" description="GPI anchored protein" evidence="1">
    <location>
        <begin position="19"/>
        <end position="248"/>
    </location>
</feature>
<dbReference type="VEuPathDB" id="FungiDB:P168DRAFT_268240"/>
<dbReference type="Proteomes" id="UP000234254">
    <property type="component" value="Unassembled WGS sequence"/>
</dbReference>
<organism evidence="2 3">
    <name type="scientific">Aspergillus campestris (strain IBT 28561)</name>
    <dbReference type="NCBI Taxonomy" id="1392248"/>
    <lineage>
        <taxon>Eukaryota</taxon>
        <taxon>Fungi</taxon>
        <taxon>Dikarya</taxon>
        <taxon>Ascomycota</taxon>
        <taxon>Pezizomycotina</taxon>
        <taxon>Eurotiomycetes</taxon>
        <taxon>Eurotiomycetidae</taxon>
        <taxon>Eurotiales</taxon>
        <taxon>Aspergillaceae</taxon>
        <taxon>Aspergillus</taxon>
        <taxon>Aspergillus subgen. Circumdati</taxon>
    </lineage>
</organism>
<feature type="signal peptide" evidence="1">
    <location>
        <begin position="1"/>
        <end position="18"/>
    </location>
</feature>
<name>A0A2I1D5P3_ASPC2</name>
<dbReference type="AlphaFoldDB" id="A0A2I1D5P3"/>
<dbReference type="PANTHER" id="PTHR39599">
    <property type="entry name" value="GPI-ANCHORED PROTEIN (EUROFUNG)-RELATED-RELATED"/>
    <property type="match status" value="1"/>
</dbReference>
<evidence type="ECO:0008006" key="4">
    <source>
        <dbReference type="Google" id="ProtNLM"/>
    </source>
</evidence>
<accession>A0A2I1D5P3</accession>
<sequence>MRIAGWISATFFASTVLSTETETLPFSPPQPTGNHARALDVLRFLKRSDDNCPAGHNPCTNMDSPDVCCKRGSRCSLDANDHIACCPTGASCTGSLPTSSKSDDNSFKFPSTASATHTTGANDATITGSTIHGAYPFVNIPTSFANGGICSSYYSLCQSEYTGCLSKLGGGYAVTVGGEGGGVTRDGAPSAVATCSSLSMEACHGLHLGYCDTHQTAHDDGNRAPAGRTSSLQDLFFGMLVSVAGMLI</sequence>
<evidence type="ECO:0000313" key="3">
    <source>
        <dbReference type="Proteomes" id="UP000234254"/>
    </source>
</evidence>